<name>A0A3N9U2Z7_9BACI</name>
<dbReference type="PROSITE" id="PS00893">
    <property type="entry name" value="NUDIX_BOX"/>
    <property type="match status" value="1"/>
</dbReference>
<gene>
    <name evidence="5" type="ORF">EBB45_19440</name>
</gene>
<reference evidence="5 6" key="1">
    <citation type="journal article" date="2013" name="J. Microbiol.">
        <title>Lysinibacillus chungkukjangi sp. nov., isolated from Chungkukjang, Korean fermented soybean food.</title>
        <authorList>
            <person name="Kim S.J."/>
            <person name="Jang Y.H."/>
            <person name="Hamada M."/>
            <person name="Ahn J.H."/>
            <person name="Weon H.Y."/>
            <person name="Suzuki K."/>
            <person name="Whang K.S."/>
            <person name="Kwon S.W."/>
        </authorList>
    </citation>
    <scope>NUCLEOTIDE SEQUENCE [LARGE SCALE GENOMIC DNA]</scope>
    <source>
        <strain evidence="5 6">MCCC 1A12701</strain>
    </source>
</reference>
<dbReference type="PROSITE" id="PS51462">
    <property type="entry name" value="NUDIX"/>
    <property type="match status" value="1"/>
</dbReference>
<dbReference type="FunFam" id="3.90.79.10:FF:000024">
    <property type="entry name" value="ADP-ribose pyrophosphatase"/>
    <property type="match status" value="1"/>
</dbReference>
<evidence type="ECO:0000313" key="5">
    <source>
        <dbReference type="EMBL" id="RQW71003.1"/>
    </source>
</evidence>
<dbReference type="InterPro" id="IPR015797">
    <property type="entry name" value="NUDIX_hydrolase-like_dom_sf"/>
</dbReference>
<evidence type="ECO:0000259" key="4">
    <source>
        <dbReference type="PROSITE" id="PS51462"/>
    </source>
</evidence>
<accession>A0A3N9U2Z7</accession>
<dbReference type="GO" id="GO:0019693">
    <property type="term" value="P:ribose phosphate metabolic process"/>
    <property type="evidence" value="ECO:0007669"/>
    <property type="project" value="TreeGrafter"/>
</dbReference>
<dbReference type="InterPro" id="IPR000086">
    <property type="entry name" value="NUDIX_hydrolase_dom"/>
</dbReference>
<dbReference type="PRINTS" id="PR00502">
    <property type="entry name" value="NUDIXFAMILY"/>
</dbReference>
<comment type="similarity">
    <text evidence="3">Belongs to the Nudix hydrolase family.</text>
</comment>
<dbReference type="InterPro" id="IPR020084">
    <property type="entry name" value="NUDIX_hydrolase_CS"/>
</dbReference>
<evidence type="ECO:0000256" key="3">
    <source>
        <dbReference type="RuleBase" id="RU003476"/>
    </source>
</evidence>
<evidence type="ECO:0000313" key="6">
    <source>
        <dbReference type="Proteomes" id="UP000274033"/>
    </source>
</evidence>
<dbReference type="PANTHER" id="PTHR11839:SF18">
    <property type="entry name" value="NUDIX HYDROLASE DOMAIN-CONTAINING PROTEIN"/>
    <property type="match status" value="1"/>
</dbReference>
<dbReference type="Proteomes" id="UP000274033">
    <property type="component" value="Unassembled WGS sequence"/>
</dbReference>
<keyword evidence="2 3" id="KW-0378">Hydrolase</keyword>
<feature type="domain" description="Nudix hydrolase" evidence="4">
    <location>
        <begin position="40"/>
        <end position="171"/>
    </location>
</feature>
<dbReference type="SUPFAM" id="SSF55811">
    <property type="entry name" value="Nudix"/>
    <property type="match status" value="1"/>
</dbReference>
<dbReference type="OrthoDB" id="9806150at2"/>
<dbReference type="GO" id="GO:0005829">
    <property type="term" value="C:cytosol"/>
    <property type="evidence" value="ECO:0007669"/>
    <property type="project" value="TreeGrafter"/>
</dbReference>
<dbReference type="InterPro" id="IPR020476">
    <property type="entry name" value="Nudix_hydrolase"/>
</dbReference>
<dbReference type="RefSeq" id="WP_124766997.1">
    <property type="nucleotide sequence ID" value="NZ_JAFBDY010000038.1"/>
</dbReference>
<dbReference type="Pfam" id="PF00293">
    <property type="entry name" value="NUDIX"/>
    <property type="match status" value="1"/>
</dbReference>
<evidence type="ECO:0000256" key="1">
    <source>
        <dbReference type="ARBA" id="ARBA00001946"/>
    </source>
</evidence>
<evidence type="ECO:0000256" key="2">
    <source>
        <dbReference type="ARBA" id="ARBA00022801"/>
    </source>
</evidence>
<dbReference type="PANTHER" id="PTHR11839">
    <property type="entry name" value="UDP/ADP-SUGAR PYROPHOSPHATASE"/>
    <property type="match status" value="1"/>
</dbReference>
<dbReference type="CDD" id="cd03424">
    <property type="entry name" value="NUDIX_ADPRase_Nudt5_UGPPase_Nudt14"/>
    <property type="match status" value="1"/>
</dbReference>
<proteinExistence type="inferred from homology"/>
<dbReference type="EMBL" id="RRCT01000035">
    <property type="protein sequence ID" value="RQW71003.1"/>
    <property type="molecule type" value="Genomic_DNA"/>
</dbReference>
<comment type="cofactor">
    <cofactor evidence="1">
        <name>Mg(2+)</name>
        <dbReference type="ChEBI" id="CHEBI:18420"/>
    </cofactor>
</comment>
<sequence length="182" mass="20507">MKKFEEKTIQSTPIYSGKIISLKVDDVLLPNGKEGKREIINHPGAVAVIAITNEGKLVLVEQYRKALERSIIEIPAGKLERGEEPELAAKRELEEETGYGCHEISYLQSFATSPGFADEVIHLYVAKNLYEIEEKAELDEDEFVSLMEVSIEEAEEMVEDQKIYDAKTAFAVLWMKLNSGRA</sequence>
<keyword evidence="6" id="KW-1185">Reference proteome</keyword>
<organism evidence="5 6">
    <name type="scientific">Lysinibacillus composti</name>
    <dbReference type="NCBI Taxonomy" id="720633"/>
    <lineage>
        <taxon>Bacteria</taxon>
        <taxon>Bacillati</taxon>
        <taxon>Bacillota</taxon>
        <taxon>Bacilli</taxon>
        <taxon>Bacillales</taxon>
        <taxon>Bacillaceae</taxon>
        <taxon>Lysinibacillus</taxon>
    </lineage>
</organism>
<dbReference type="GO" id="GO:0016462">
    <property type="term" value="F:pyrophosphatase activity"/>
    <property type="evidence" value="ECO:0007669"/>
    <property type="project" value="UniProtKB-ARBA"/>
</dbReference>
<comment type="caution">
    <text evidence="5">The sequence shown here is derived from an EMBL/GenBank/DDBJ whole genome shotgun (WGS) entry which is preliminary data.</text>
</comment>
<dbReference type="GO" id="GO:0006753">
    <property type="term" value="P:nucleoside phosphate metabolic process"/>
    <property type="evidence" value="ECO:0007669"/>
    <property type="project" value="TreeGrafter"/>
</dbReference>
<dbReference type="AlphaFoldDB" id="A0A3N9U2Z7"/>
<dbReference type="Gene3D" id="3.90.79.10">
    <property type="entry name" value="Nucleoside Triphosphate Pyrophosphohydrolase"/>
    <property type="match status" value="1"/>
</dbReference>
<protein>
    <submittedName>
        <fullName evidence="5">NUDIX hydrolase</fullName>
    </submittedName>
</protein>